<dbReference type="Proteomes" id="UP001372338">
    <property type="component" value="Unassembled WGS sequence"/>
</dbReference>
<sequence>MLSLLCTLSPAASSPHLLRVLLGHHELSPSRVPCCLDGGSFGDNPNRVMNINNLLCRLISFEYCFTSIVAQQGTTTAIDSCEPPPSPYPLSPPLELANSRYIGWSSRQHQSSFVKRGDGDAWRRRYATLVGLGFSSSKPSIQVS</sequence>
<keyword evidence="2" id="KW-1185">Reference proteome</keyword>
<evidence type="ECO:0000313" key="1">
    <source>
        <dbReference type="EMBL" id="KAK7243348.1"/>
    </source>
</evidence>
<evidence type="ECO:0000313" key="2">
    <source>
        <dbReference type="Proteomes" id="UP001372338"/>
    </source>
</evidence>
<gene>
    <name evidence="1" type="ORF">RIF29_38141</name>
</gene>
<comment type="caution">
    <text evidence="1">The sequence shown here is derived from an EMBL/GenBank/DDBJ whole genome shotgun (WGS) entry which is preliminary data.</text>
</comment>
<protein>
    <submittedName>
        <fullName evidence="1">Uncharacterized protein</fullName>
    </submittedName>
</protein>
<proteinExistence type="predicted"/>
<dbReference type="AlphaFoldDB" id="A0AAN9HS29"/>
<dbReference type="EMBL" id="JAYWIO010000008">
    <property type="protein sequence ID" value="KAK7243348.1"/>
    <property type="molecule type" value="Genomic_DNA"/>
</dbReference>
<name>A0AAN9HS29_CROPI</name>
<reference evidence="1 2" key="1">
    <citation type="submission" date="2024-01" db="EMBL/GenBank/DDBJ databases">
        <title>The genomes of 5 underutilized Papilionoideae crops provide insights into root nodulation and disease resistanc.</title>
        <authorList>
            <person name="Yuan L."/>
        </authorList>
    </citation>
    <scope>NUCLEOTIDE SEQUENCE [LARGE SCALE GENOMIC DNA]</scope>
    <source>
        <strain evidence="1">ZHUSHIDOU_FW_LH</strain>
        <tissue evidence="1">Leaf</tissue>
    </source>
</reference>
<accession>A0AAN9HS29</accession>
<organism evidence="1 2">
    <name type="scientific">Crotalaria pallida</name>
    <name type="common">Smooth rattlebox</name>
    <name type="synonym">Crotalaria striata</name>
    <dbReference type="NCBI Taxonomy" id="3830"/>
    <lineage>
        <taxon>Eukaryota</taxon>
        <taxon>Viridiplantae</taxon>
        <taxon>Streptophyta</taxon>
        <taxon>Embryophyta</taxon>
        <taxon>Tracheophyta</taxon>
        <taxon>Spermatophyta</taxon>
        <taxon>Magnoliopsida</taxon>
        <taxon>eudicotyledons</taxon>
        <taxon>Gunneridae</taxon>
        <taxon>Pentapetalae</taxon>
        <taxon>rosids</taxon>
        <taxon>fabids</taxon>
        <taxon>Fabales</taxon>
        <taxon>Fabaceae</taxon>
        <taxon>Papilionoideae</taxon>
        <taxon>50 kb inversion clade</taxon>
        <taxon>genistoids sensu lato</taxon>
        <taxon>core genistoids</taxon>
        <taxon>Crotalarieae</taxon>
        <taxon>Crotalaria</taxon>
    </lineage>
</organism>